<evidence type="ECO:0000256" key="3">
    <source>
        <dbReference type="ARBA" id="ARBA00023163"/>
    </source>
</evidence>
<dbReference type="Gene3D" id="1.10.10.60">
    <property type="entry name" value="Homeodomain-like"/>
    <property type="match status" value="1"/>
</dbReference>
<keyword evidence="3" id="KW-0804">Transcription</keyword>
<dbReference type="EMBL" id="CP014579">
    <property type="protein sequence ID" value="ANB75305.1"/>
    <property type="molecule type" value="Genomic_DNA"/>
</dbReference>
<evidence type="ECO:0000256" key="2">
    <source>
        <dbReference type="ARBA" id="ARBA00023125"/>
    </source>
</evidence>
<dbReference type="Pfam" id="PF12625">
    <property type="entry name" value="Arabinose_bd"/>
    <property type="match status" value="1"/>
</dbReference>
<accession>A0A160FQT7</accession>
<dbReference type="PANTHER" id="PTHR47894">
    <property type="entry name" value="HTH-TYPE TRANSCRIPTIONAL REGULATOR GADX"/>
    <property type="match status" value="1"/>
</dbReference>
<dbReference type="SMART" id="SM00342">
    <property type="entry name" value="HTH_ARAC"/>
    <property type="match status" value="1"/>
</dbReference>
<evidence type="ECO:0000259" key="4">
    <source>
        <dbReference type="PROSITE" id="PS01124"/>
    </source>
</evidence>
<dbReference type="GO" id="GO:0003700">
    <property type="term" value="F:DNA-binding transcription factor activity"/>
    <property type="evidence" value="ECO:0007669"/>
    <property type="project" value="InterPro"/>
</dbReference>
<keyword evidence="1" id="KW-0805">Transcription regulation</keyword>
<dbReference type="GO" id="GO:0000976">
    <property type="term" value="F:transcription cis-regulatory region binding"/>
    <property type="evidence" value="ECO:0007669"/>
    <property type="project" value="TreeGrafter"/>
</dbReference>
<dbReference type="InterPro" id="IPR009057">
    <property type="entry name" value="Homeodomain-like_sf"/>
</dbReference>
<dbReference type="STRING" id="1804984.AYM40_23230"/>
<dbReference type="InterPro" id="IPR032687">
    <property type="entry name" value="AraC-type_N"/>
</dbReference>
<sequence length="339" mass="38350">MEPQMISPGFVDDALACLRRQGFAVEPVLRAAGLPTTVYESVTTQEYGRLWLAIADASDDEFFGLSARPMRRGSFTLLAQVVLHAETLRQALRRALQFLRVVLDDPRGELIVTDGQAQIVLAGEGTPYPAFAYRTFWLILLGLACWLIGRRIPLQRIDFACSSPDHRADYHQFFGVPVHFDQPDSCLAFDAAYLDLPTIRSEQALKTFLRSAPSNLLVRYNHDTRWVTKMRSHLKSVPLAEWPDFDTLARQLRMTPATLRRRLRSEGQSFASIKEEMRSTLAQSLLRERGLSVADIASEVGFTEPSAFHRAFRKWTGTSPGAFRRDLSDTKPAHRIKRS</sequence>
<reference evidence="5 6" key="1">
    <citation type="journal article" date="2016" name="Gene">
        <title>PacBio SMRT assembly of a complex multi-replicon genome reveals chlorocatechol degradative operon in a region of genome plasticity.</title>
        <authorList>
            <person name="Ricker N."/>
            <person name="Shen S.Y."/>
            <person name="Goordial J."/>
            <person name="Jin S."/>
            <person name="Fulthorpe R.R."/>
        </authorList>
    </citation>
    <scope>NUCLEOTIDE SEQUENCE [LARGE SCALE GENOMIC DNA]</scope>
    <source>
        <strain evidence="5 6">OLGA172</strain>
    </source>
</reference>
<keyword evidence="6" id="KW-1185">Reference proteome</keyword>
<dbReference type="PRINTS" id="PR00032">
    <property type="entry name" value="HTHARAC"/>
</dbReference>
<organism evidence="5 6">
    <name type="scientific">Paraburkholderia phytofirmans OLGA172</name>
    <dbReference type="NCBI Taxonomy" id="1417228"/>
    <lineage>
        <taxon>Bacteria</taxon>
        <taxon>Pseudomonadati</taxon>
        <taxon>Pseudomonadota</taxon>
        <taxon>Betaproteobacteria</taxon>
        <taxon>Burkholderiales</taxon>
        <taxon>Burkholderiaceae</taxon>
        <taxon>Paraburkholderia</taxon>
    </lineage>
</organism>
<dbReference type="SUPFAM" id="SSF46689">
    <property type="entry name" value="Homeodomain-like"/>
    <property type="match status" value="1"/>
</dbReference>
<evidence type="ECO:0000313" key="6">
    <source>
        <dbReference type="Proteomes" id="UP000076852"/>
    </source>
</evidence>
<dbReference type="PROSITE" id="PS01124">
    <property type="entry name" value="HTH_ARAC_FAMILY_2"/>
    <property type="match status" value="1"/>
</dbReference>
<dbReference type="KEGG" id="buz:AYM40_23230"/>
<dbReference type="OrthoDB" id="6506763at2"/>
<dbReference type="Proteomes" id="UP000076852">
    <property type="component" value="Chromosome 2"/>
</dbReference>
<dbReference type="GO" id="GO:0005829">
    <property type="term" value="C:cytosol"/>
    <property type="evidence" value="ECO:0007669"/>
    <property type="project" value="TreeGrafter"/>
</dbReference>
<dbReference type="RefSeq" id="WP_063498592.1">
    <property type="nucleotide sequence ID" value="NZ_CP014579.1"/>
</dbReference>
<evidence type="ECO:0000313" key="5">
    <source>
        <dbReference type="EMBL" id="ANB75305.1"/>
    </source>
</evidence>
<proteinExistence type="predicted"/>
<dbReference type="InterPro" id="IPR020449">
    <property type="entry name" value="Tscrpt_reg_AraC-type_HTH"/>
</dbReference>
<gene>
    <name evidence="5" type="ORF">AYM40_23230</name>
</gene>
<name>A0A160FQT7_9BURK</name>
<protein>
    <submittedName>
        <fullName evidence="5">AraC family transcriptional regulator</fullName>
    </submittedName>
</protein>
<dbReference type="PANTHER" id="PTHR47894:SF1">
    <property type="entry name" value="HTH-TYPE TRANSCRIPTIONAL REGULATOR VQSM"/>
    <property type="match status" value="1"/>
</dbReference>
<keyword evidence="2" id="KW-0238">DNA-binding</keyword>
<feature type="domain" description="HTH araC/xylS-type" evidence="4">
    <location>
        <begin position="224"/>
        <end position="326"/>
    </location>
</feature>
<evidence type="ECO:0000256" key="1">
    <source>
        <dbReference type="ARBA" id="ARBA00023015"/>
    </source>
</evidence>
<dbReference type="AlphaFoldDB" id="A0A160FQT7"/>
<dbReference type="Pfam" id="PF12833">
    <property type="entry name" value="HTH_18"/>
    <property type="match status" value="1"/>
</dbReference>
<dbReference type="InterPro" id="IPR018060">
    <property type="entry name" value="HTH_AraC"/>
</dbReference>